<dbReference type="EMBL" id="JBHTIW010000029">
    <property type="protein sequence ID" value="MFD0923120.1"/>
    <property type="molecule type" value="Genomic_DNA"/>
</dbReference>
<comment type="caution">
    <text evidence="1">The sequence shown here is derived from an EMBL/GenBank/DDBJ whole genome shotgun (WGS) entry which is preliminary data.</text>
</comment>
<evidence type="ECO:0000313" key="2">
    <source>
        <dbReference type="Proteomes" id="UP001597018"/>
    </source>
</evidence>
<dbReference type="Proteomes" id="UP001597018">
    <property type="component" value="Unassembled WGS sequence"/>
</dbReference>
<keyword evidence="2" id="KW-1185">Reference proteome</keyword>
<reference evidence="2" key="1">
    <citation type="journal article" date="2019" name="Int. J. Syst. Evol. Microbiol.">
        <title>The Global Catalogue of Microorganisms (GCM) 10K type strain sequencing project: providing services to taxonomists for standard genome sequencing and annotation.</title>
        <authorList>
            <consortium name="The Broad Institute Genomics Platform"/>
            <consortium name="The Broad Institute Genome Sequencing Center for Infectious Disease"/>
            <person name="Wu L."/>
            <person name="Ma J."/>
        </authorList>
    </citation>
    <scope>NUCLEOTIDE SEQUENCE [LARGE SCALE GENOMIC DNA]</scope>
    <source>
        <strain evidence="2">CCUG 56401</strain>
    </source>
</reference>
<gene>
    <name evidence="1" type="ORF">ACFQ16_25525</name>
</gene>
<accession>A0ABW3G283</accession>
<organism evidence="1 2">
    <name type="scientific">Saccharopolyspora rosea</name>
    <dbReference type="NCBI Taxonomy" id="524884"/>
    <lineage>
        <taxon>Bacteria</taxon>
        <taxon>Bacillati</taxon>
        <taxon>Actinomycetota</taxon>
        <taxon>Actinomycetes</taxon>
        <taxon>Pseudonocardiales</taxon>
        <taxon>Pseudonocardiaceae</taxon>
        <taxon>Saccharopolyspora</taxon>
    </lineage>
</organism>
<evidence type="ECO:0000313" key="1">
    <source>
        <dbReference type="EMBL" id="MFD0923120.1"/>
    </source>
</evidence>
<name>A0ABW3G283_9PSEU</name>
<sequence>MVRLHLELDHRVDSPEQFARDAGAWLTEAVEECAPPLVARLPTDPVLRPRTARNAFGVMGPPDTTWALLRTCRDPGSRRWSNALYSRRAWDRVVRRLADPGLLDVNLSLAPLDSEGRLVNWWATITFGVRRHRADPRWVQFHASLPSQLLPWPESPGIQERLIGFLERWAVRLPARYGHLTDDAAEFAGTALEQAIHPVAPEPPGVPRCAEVLRGYSWVTICAGELVDRLGGPEALERSGAFHTVRELATGDVLLRATSLLEQYRQEAPERVFRVLAPVLPPGHVPRLTVLAERLAVDVDAADHQRGG</sequence>
<dbReference type="RefSeq" id="WP_263247209.1">
    <property type="nucleotide sequence ID" value="NZ_BAABLT010000028.1"/>
</dbReference>
<proteinExistence type="predicted"/>
<protein>
    <submittedName>
        <fullName evidence="1">Uncharacterized protein</fullName>
    </submittedName>
</protein>